<keyword evidence="4 5" id="KW-0472">Membrane</keyword>
<accession>A0ABT5VTU7</accession>
<feature type="domain" description="Yip1" evidence="6">
    <location>
        <begin position="17"/>
        <end position="180"/>
    </location>
</feature>
<keyword evidence="3 5" id="KW-1133">Transmembrane helix</keyword>
<keyword evidence="2 5" id="KW-0812">Transmembrane</keyword>
<dbReference type="EMBL" id="JAKJSC010000002">
    <property type="protein sequence ID" value="MDE5418711.1"/>
    <property type="molecule type" value="Genomic_DNA"/>
</dbReference>
<evidence type="ECO:0000256" key="2">
    <source>
        <dbReference type="ARBA" id="ARBA00022692"/>
    </source>
</evidence>
<sequence>MKYRSQTIIHSFSRLINLFFIPKKEWNAIAQEETSVKSLFLYFAIPLIAACSIISFFGVLIHTKSIGVSISQLFVSFFSLIVGLFFAAKIIILLAPNFQLTIKPYIIFQLIIYSGAAFCVFHGIAKLFSPYSFLNQICLLCELYFIRILWIGTTPLLPIAENKKPGFTIMASLLVLVLPLIFDRMFSILFKLPVTI</sequence>
<feature type="transmembrane region" description="Helical" evidence="5">
    <location>
        <begin position="106"/>
        <end position="125"/>
    </location>
</feature>
<evidence type="ECO:0000256" key="1">
    <source>
        <dbReference type="ARBA" id="ARBA00004141"/>
    </source>
</evidence>
<evidence type="ECO:0000256" key="3">
    <source>
        <dbReference type="ARBA" id="ARBA00022989"/>
    </source>
</evidence>
<comment type="subcellular location">
    <subcellularLocation>
        <location evidence="1">Membrane</location>
        <topology evidence="1">Multi-pass membrane protein</topology>
    </subcellularLocation>
</comment>
<organism evidence="7 8">
    <name type="scientific">Paralabilibaculum antarcticum</name>
    <dbReference type="NCBI Taxonomy" id="2912572"/>
    <lineage>
        <taxon>Bacteria</taxon>
        <taxon>Pseudomonadati</taxon>
        <taxon>Bacteroidota</taxon>
        <taxon>Bacteroidia</taxon>
        <taxon>Marinilabiliales</taxon>
        <taxon>Marinifilaceae</taxon>
        <taxon>Paralabilibaculum</taxon>
    </lineage>
</organism>
<proteinExistence type="predicted"/>
<evidence type="ECO:0000313" key="8">
    <source>
        <dbReference type="Proteomes" id="UP001528920"/>
    </source>
</evidence>
<dbReference type="Pfam" id="PF04893">
    <property type="entry name" value="Yip1"/>
    <property type="match status" value="1"/>
</dbReference>
<comment type="caution">
    <text evidence="7">The sequence shown here is derived from an EMBL/GenBank/DDBJ whole genome shotgun (WGS) entry which is preliminary data.</text>
</comment>
<keyword evidence="8" id="KW-1185">Reference proteome</keyword>
<gene>
    <name evidence="7" type="ORF">L3049_11895</name>
</gene>
<reference evidence="7 8" key="1">
    <citation type="submission" date="2022-01" db="EMBL/GenBank/DDBJ databases">
        <title>Labilibaculum sp. nov, a marine bacterium isolated from Antarctica.</title>
        <authorList>
            <person name="Dai W."/>
        </authorList>
    </citation>
    <scope>NUCLEOTIDE SEQUENCE [LARGE SCALE GENOMIC DNA]</scope>
    <source>
        <strain evidence="7 8">DW002</strain>
    </source>
</reference>
<feature type="transmembrane region" description="Helical" evidence="5">
    <location>
        <begin position="39"/>
        <end position="61"/>
    </location>
</feature>
<dbReference type="RefSeq" id="WP_275110043.1">
    <property type="nucleotide sequence ID" value="NZ_JAKJSC010000002.1"/>
</dbReference>
<protein>
    <recommendedName>
        <fullName evidence="6">Yip1 domain-containing protein</fullName>
    </recommendedName>
</protein>
<evidence type="ECO:0000259" key="6">
    <source>
        <dbReference type="Pfam" id="PF04893"/>
    </source>
</evidence>
<evidence type="ECO:0000256" key="5">
    <source>
        <dbReference type="SAM" id="Phobius"/>
    </source>
</evidence>
<dbReference type="Proteomes" id="UP001528920">
    <property type="component" value="Unassembled WGS sequence"/>
</dbReference>
<name>A0ABT5VTU7_9BACT</name>
<feature type="transmembrane region" description="Helical" evidence="5">
    <location>
        <begin position="166"/>
        <end position="182"/>
    </location>
</feature>
<evidence type="ECO:0000313" key="7">
    <source>
        <dbReference type="EMBL" id="MDE5418711.1"/>
    </source>
</evidence>
<feature type="transmembrane region" description="Helical" evidence="5">
    <location>
        <begin position="73"/>
        <end position="94"/>
    </location>
</feature>
<dbReference type="InterPro" id="IPR006977">
    <property type="entry name" value="Yip1_dom"/>
</dbReference>
<evidence type="ECO:0000256" key="4">
    <source>
        <dbReference type="ARBA" id="ARBA00023136"/>
    </source>
</evidence>
<feature type="transmembrane region" description="Helical" evidence="5">
    <location>
        <begin position="137"/>
        <end position="160"/>
    </location>
</feature>